<sequence>MSCSCREEDGIMKEMNASIEVPHGAGAWQDAQLALSRQRET</sequence>
<dbReference type="Proteomes" id="UP000003505">
    <property type="component" value="Unassembled WGS sequence"/>
</dbReference>
<evidence type="ECO:0000313" key="1">
    <source>
        <dbReference type="EMBL" id="EEX77763.1"/>
    </source>
</evidence>
<dbReference type="EMBL" id="ACKP02000015">
    <property type="protein sequence ID" value="EEX77763.1"/>
    <property type="molecule type" value="Genomic_DNA"/>
</dbReference>
<protein>
    <submittedName>
        <fullName evidence="1">Uncharacterized protein</fullName>
    </submittedName>
</protein>
<comment type="caution">
    <text evidence="1">The sequence shown here is derived from an EMBL/GenBank/DDBJ whole genome shotgun (WGS) entry which is preliminary data.</text>
</comment>
<gene>
    <name evidence="1" type="ORF">SELSPUOL_01040</name>
</gene>
<reference evidence="1 2" key="1">
    <citation type="submission" date="2009-09" db="EMBL/GenBank/DDBJ databases">
        <authorList>
            <person name="Weinstock G."/>
            <person name="Sodergren E."/>
            <person name="Clifton S."/>
            <person name="Fulton L."/>
            <person name="Fulton B."/>
            <person name="Courtney L."/>
            <person name="Fronick C."/>
            <person name="Harrison M."/>
            <person name="Strong C."/>
            <person name="Farmer C."/>
            <person name="Delahaunty K."/>
            <person name="Markovic C."/>
            <person name="Hall O."/>
            <person name="Minx P."/>
            <person name="Tomlinson C."/>
            <person name="Mitreva M."/>
            <person name="Nelson J."/>
            <person name="Hou S."/>
            <person name="Wollam A."/>
            <person name="Pepin K.H."/>
            <person name="Johnson M."/>
            <person name="Bhonagiri V."/>
            <person name="Nash W.E."/>
            <person name="Warren W."/>
            <person name="Chinwalla A."/>
            <person name="Mardis E.R."/>
            <person name="Wilson R.K."/>
        </authorList>
    </citation>
    <scope>NUCLEOTIDE SEQUENCE [LARGE SCALE GENOMIC DNA]</scope>
    <source>
        <strain evidence="2">ATCC 35185 / DSM 20758 / VPI D19B-28</strain>
    </source>
</reference>
<dbReference type="AlphaFoldDB" id="C9LTM9"/>
<proteinExistence type="predicted"/>
<organism evidence="1 2">
    <name type="scientific">Selenomonas sputigena (strain ATCC 35185 / DSM 20758 / CCUG 44933 / VPI D19B-28)</name>
    <dbReference type="NCBI Taxonomy" id="546271"/>
    <lineage>
        <taxon>Bacteria</taxon>
        <taxon>Bacillati</taxon>
        <taxon>Bacillota</taxon>
        <taxon>Negativicutes</taxon>
        <taxon>Selenomonadales</taxon>
        <taxon>Selenomonadaceae</taxon>
        <taxon>Selenomonas</taxon>
    </lineage>
</organism>
<name>C9LTM9_SELS3</name>
<accession>C9LTM9</accession>
<evidence type="ECO:0000313" key="2">
    <source>
        <dbReference type="Proteomes" id="UP000003505"/>
    </source>
</evidence>